<evidence type="ECO:0000313" key="3">
    <source>
        <dbReference type="EMBL" id="MCL9813429.1"/>
    </source>
</evidence>
<name>A0AAE3FQI6_9EURY</name>
<evidence type="ECO:0000313" key="4">
    <source>
        <dbReference type="Proteomes" id="UP001202674"/>
    </source>
</evidence>
<feature type="transmembrane region" description="Helical" evidence="2">
    <location>
        <begin position="193"/>
        <end position="221"/>
    </location>
</feature>
<proteinExistence type="predicted"/>
<sequence length="305" mass="32798">MATNTRAGGLGFFDRLKTGWTLTKDSVGVIRDHPKLMVFPLLAAISSIFFLVLFFVPMVLAEFIGGGLEYVVLFVLYFVTTFFSTYFSAALVYASNEAFHGREPGLRSSMSAINGRLGPIVVWSLISATVSIIFRILENSDSPVAAIMRSLFALGWSIMTFFIVPVIVFEEVSTTEMFKKSGGTFRDTWGETLGAGFGITGIVLLFGVGFIVVALALSAVVATALPGVGIVLAIVFVAVAITFSYLLSQTIWGIAKTALYVYAQEGVKPDQFDNFDFETLGGRTEQKANTGSPGGPTSGTFVDDD</sequence>
<organism evidence="3 4">
    <name type="scientific">Natranaeroarchaeum aerophilus</name>
    <dbReference type="NCBI Taxonomy" id="2917711"/>
    <lineage>
        <taxon>Archaea</taxon>
        <taxon>Methanobacteriati</taxon>
        <taxon>Methanobacteriota</taxon>
        <taxon>Stenosarchaea group</taxon>
        <taxon>Halobacteria</taxon>
        <taxon>Halobacteriales</taxon>
        <taxon>Natronoarchaeaceae</taxon>
        <taxon>Natranaeroarchaeum</taxon>
    </lineage>
</organism>
<keyword evidence="2" id="KW-1133">Transmembrane helix</keyword>
<feature type="region of interest" description="Disordered" evidence="1">
    <location>
        <begin position="283"/>
        <end position="305"/>
    </location>
</feature>
<feature type="transmembrane region" description="Helical" evidence="2">
    <location>
        <begin position="149"/>
        <end position="172"/>
    </location>
</feature>
<feature type="transmembrane region" description="Helical" evidence="2">
    <location>
        <begin position="41"/>
        <end position="64"/>
    </location>
</feature>
<dbReference type="InterPro" id="IPR046157">
    <property type="entry name" value="DUF6159"/>
</dbReference>
<evidence type="ECO:0000256" key="1">
    <source>
        <dbReference type="SAM" id="MobiDB-lite"/>
    </source>
</evidence>
<gene>
    <name evidence="3" type="ORF">AArcSt11_07140</name>
</gene>
<keyword evidence="2" id="KW-0812">Transmembrane</keyword>
<dbReference type="EMBL" id="JAKRVY010000003">
    <property type="protein sequence ID" value="MCL9813429.1"/>
    <property type="molecule type" value="Genomic_DNA"/>
</dbReference>
<protein>
    <submittedName>
        <fullName evidence="3">DUF6159 family protein</fullName>
    </submittedName>
</protein>
<comment type="caution">
    <text evidence="3">The sequence shown here is derived from an EMBL/GenBank/DDBJ whole genome shotgun (WGS) entry which is preliminary data.</text>
</comment>
<feature type="transmembrane region" description="Helical" evidence="2">
    <location>
        <begin position="70"/>
        <end position="96"/>
    </location>
</feature>
<dbReference type="AlphaFoldDB" id="A0AAE3FQI6"/>
<keyword evidence="4" id="KW-1185">Reference proteome</keyword>
<reference evidence="3 4" key="1">
    <citation type="journal article" date="2022" name="Syst. Appl. Microbiol.">
        <title>Natronocalculus amylovorans gen. nov., sp. nov., and Natranaeroarchaeum aerophilus sp. nov., dominant culturable amylolytic natronoarchaea from hypersaline soda lakes in southwestern Siberia.</title>
        <authorList>
            <person name="Sorokin D.Y."/>
            <person name="Elcheninov A.G."/>
            <person name="Khizhniak T.V."/>
            <person name="Koenen M."/>
            <person name="Bale N.J."/>
            <person name="Damste J.S.S."/>
            <person name="Kublanov I.V."/>
        </authorList>
    </citation>
    <scope>NUCLEOTIDE SEQUENCE [LARGE SCALE GENOMIC DNA]</scope>
    <source>
        <strain evidence="3 4">AArc-St1-1</strain>
    </source>
</reference>
<dbReference type="RefSeq" id="WP_250595854.1">
    <property type="nucleotide sequence ID" value="NZ_JAKRVY010000003.1"/>
</dbReference>
<evidence type="ECO:0000256" key="2">
    <source>
        <dbReference type="SAM" id="Phobius"/>
    </source>
</evidence>
<dbReference type="Proteomes" id="UP001202674">
    <property type="component" value="Unassembled WGS sequence"/>
</dbReference>
<dbReference type="Pfam" id="PF19656">
    <property type="entry name" value="DUF6159"/>
    <property type="match status" value="1"/>
</dbReference>
<feature type="transmembrane region" description="Helical" evidence="2">
    <location>
        <begin position="227"/>
        <end position="247"/>
    </location>
</feature>
<accession>A0AAE3FQI6</accession>
<feature type="transmembrane region" description="Helical" evidence="2">
    <location>
        <begin position="117"/>
        <end position="137"/>
    </location>
</feature>
<keyword evidence="2" id="KW-0472">Membrane</keyword>